<dbReference type="EMBL" id="CM040482">
    <property type="protein sequence ID" value="MCI4395464.1"/>
    <property type="molecule type" value="Genomic_DNA"/>
</dbReference>
<gene>
    <name evidence="1" type="ORF">PGIGA_G00180830</name>
</gene>
<keyword evidence="2" id="KW-1185">Reference proteome</keyword>
<name>A0ACC5XWQ6_PANGG</name>
<evidence type="ECO:0000313" key="2">
    <source>
        <dbReference type="Proteomes" id="UP000829447"/>
    </source>
</evidence>
<dbReference type="Proteomes" id="UP000829447">
    <property type="component" value="Linkage Group LG29"/>
</dbReference>
<proteinExistence type="predicted"/>
<sequence length="169" mass="18232">MDYENTENCAKVIVSAADPVETSSTLKTPSVASNLGPEEQMKEGMHFTVSASSVIHEDADPTHIPGFATLPSVSIFSPSSSSAPITTPQWNQHPSSCSSHPDPDGQSVNLWNNFSGAKVEQTGEASGGCEKVQQQEDRGPKNRSVHRRTAKLRHKTEQAVRAADFVLFL</sequence>
<organism evidence="1 2">
    <name type="scientific">Pangasianodon gigas</name>
    <name type="common">Mekong giant catfish</name>
    <name type="synonym">Pangasius gigas</name>
    <dbReference type="NCBI Taxonomy" id="30993"/>
    <lineage>
        <taxon>Eukaryota</taxon>
        <taxon>Metazoa</taxon>
        <taxon>Chordata</taxon>
        <taxon>Craniata</taxon>
        <taxon>Vertebrata</taxon>
        <taxon>Euteleostomi</taxon>
        <taxon>Actinopterygii</taxon>
        <taxon>Neopterygii</taxon>
        <taxon>Teleostei</taxon>
        <taxon>Ostariophysi</taxon>
        <taxon>Siluriformes</taxon>
        <taxon>Pangasiidae</taxon>
        <taxon>Pangasianodon</taxon>
    </lineage>
</organism>
<evidence type="ECO:0000313" key="1">
    <source>
        <dbReference type="EMBL" id="MCI4395464.1"/>
    </source>
</evidence>
<protein>
    <submittedName>
        <fullName evidence="1">Uncharacterized protein</fullName>
    </submittedName>
</protein>
<reference evidence="1 2" key="1">
    <citation type="journal article" date="2022" name="bioRxiv">
        <title>An ancient truncated duplication of the anti-Mullerian hormone receptor type 2 gene is a potential conserved master sex determinant in the Pangasiidae catfish family.</title>
        <authorList>
            <person name="Wen M."/>
            <person name="Pan Q."/>
            <person name="Jouanno E."/>
            <person name="Montfort J."/>
            <person name="Zahm M."/>
            <person name="Cabau C."/>
            <person name="Klopp C."/>
            <person name="Iampietro C."/>
            <person name="Roques C."/>
            <person name="Bouchez O."/>
            <person name="Castinel A."/>
            <person name="Donnadieu C."/>
            <person name="Parrinello H."/>
            <person name="Poncet C."/>
            <person name="Belmonte E."/>
            <person name="Gautier V."/>
            <person name="Avarre J.-C."/>
            <person name="Dugue R."/>
            <person name="Gustiano R."/>
            <person name="Ha T.T.T."/>
            <person name="Campet M."/>
            <person name="Sriphairoj K."/>
            <person name="Ribolli J."/>
            <person name="de Almeida F.L."/>
            <person name="Desvignes T."/>
            <person name="Postlethwait J.H."/>
            <person name="Bucao C.F."/>
            <person name="Robinson-Rechavi M."/>
            <person name="Bobe J."/>
            <person name="Herpin A."/>
            <person name="Guiguen Y."/>
        </authorList>
    </citation>
    <scope>NUCLEOTIDE SEQUENCE [LARGE SCALE GENOMIC DNA]</scope>
    <source>
        <strain evidence="1">YG-Dec2019</strain>
    </source>
</reference>
<accession>A0ACC5XWQ6</accession>
<comment type="caution">
    <text evidence="1">The sequence shown here is derived from an EMBL/GenBank/DDBJ whole genome shotgun (WGS) entry which is preliminary data.</text>
</comment>